<dbReference type="AlphaFoldDB" id="A0AAE3J9X9"/>
<evidence type="ECO:0000313" key="3">
    <source>
        <dbReference type="Proteomes" id="UP001198242"/>
    </source>
</evidence>
<feature type="domain" description="RNA polymerase sigma factor 70 region 4 type 2" evidence="1">
    <location>
        <begin position="82"/>
        <end position="132"/>
    </location>
</feature>
<name>A0AAE3J9X9_9FIRM</name>
<dbReference type="Pfam" id="PF08281">
    <property type="entry name" value="Sigma70_r4_2"/>
    <property type="match status" value="1"/>
</dbReference>
<evidence type="ECO:0000313" key="2">
    <source>
        <dbReference type="EMBL" id="MCC2210220.1"/>
    </source>
</evidence>
<organism evidence="2 3">
    <name type="scientific">Hominilimicola fabiformis</name>
    <dbReference type="NCBI Taxonomy" id="2885356"/>
    <lineage>
        <taxon>Bacteria</taxon>
        <taxon>Bacillati</taxon>
        <taxon>Bacillota</taxon>
        <taxon>Clostridia</taxon>
        <taxon>Eubacteriales</taxon>
        <taxon>Oscillospiraceae</taxon>
        <taxon>Hominilimicola</taxon>
    </lineage>
</organism>
<dbReference type="SUPFAM" id="SSF88659">
    <property type="entry name" value="Sigma3 and sigma4 domains of RNA polymerase sigma factors"/>
    <property type="match status" value="1"/>
</dbReference>
<proteinExistence type="predicted"/>
<dbReference type="GO" id="GO:0006352">
    <property type="term" value="P:DNA-templated transcription initiation"/>
    <property type="evidence" value="ECO:0007669"/>
    <property type="project" value="InterPro"/>
</dbReference>
<evidence type="ECO:0000259" key="1">
    <source>
        <dbReference type="Pfam" id="PF08281"/>
    </source>
</evidence>
<dbReference type="InterPro" id="IPR013249">
    <property type="entry name" value="RNA_pol_sigma70_r4_t2"/>
</dbReference>
<dbReference type="GO" id="GO:0003677">
    <property type="term" value="F:DNA binding"/>
    <property type="evidence" value="ECO:0007669"/>
    <property type="project" value="InterPro"/>
</dbReference>
<protein>
    <submittedName>
        <fullName evidence="2">Sigma-70 family RNA polymerase sigma factor</fullName>
    </submittedName>
</protein>
<gene>
    <name evidence="2" type="ORF">LKE05_05380</name>
</gene>
<accession>A0AAE3J9X9</accession>
<dbReference type="RefSeq" id="WP_022230689.1">
    <property type="nucleotide sequence ID" value="NZ_JAJEQM010000005.1"/>
</dbReference>
<dbReference type="InterPro" id="IPR013324">
    <property type="entry name" value="RNA_pol_sigma_r3/r4-like"/>
</dbReference>
<dbReference type="GO" id="GO:0016987">
    <property type="term" value="F:sigma factor activity"/>
    <property type="evidence" value="ECO:0007669"/>
    <property type="project" value="InterPro"/>
</dbReference>
<reference evidence="2 3" key="1">
    <citation type="submission" date="2021-10" db="EMBL/GenBank/DDBJ databases">
        <title>Anaerobic single-cell dispensing facilitates the cultivation of human gut bacteria.</title>
        <authorList>
            <person name="Afrizal A."/>
        </authorList>
    </citation>
    <scope>NUCLEOTIDE SEQUENCE [LARGE SCALE GENOMIC DNA]</scope>
    <source>
        <strain evidence="2 3">CLA-AA-H232</strain>
    </source>
</reference>
<comment type="caution">
    <text evidence="2">The sequence shown here is derived from an EMBL/GenBank/DDBJ whole genome shotgun (WGS) entry which is preliminary data.</text>
</comment>
<dbReference type="InterPro" id="IPR036388">
    <property type="entry name" value="WH-like_DNA-bd_sf"/>
</dbReference>
<dbReference type="EMBL" id="JAJEQM010000005">
    <property type="protein sequence ID" value="MCC2210220.1"/>
    <property type="molecule type" value="Genomic_DNA"/>
</dbReference>
<keyword evidence="3" id="KW-1185">Reference proteome</keyword>
<sequence>MREFSEQDKQRISKQFCSFCCSVLKNEANNIRAEYKHYADLEMDFSFLSDKEQAELYTFDCYFVTDNVFNVCDIRIIVSNNMLAEAINKLPCDLRDIVLLSYFANMPDIEIAKQLDLSYWIVFRARIRALKRLKAIISTEGIK</sequence>
<dbReference type="Proteomes" id="UP001198242">
    <property type="component" value="Unassembled WGS sequence"/>
</dbReference>
<dbReference type="Gene3D" id="1.10.10.10">
    <property type="entry name" value="Winged helix-like DNA-binding domain superfamily/Winged helix DNA-binding domain"/>
    <property type="match status" value="1"/>
</dbReference>